<dbReference type="Gene3D" id="3.30.470.20">
    <property type="entry name" value="ATP-grasp fold, B domain"/>
    <property type="match status" value="1"/>
</dbReference>
<protein>
    <recommendedName>
        <fullName evidence="3">ATP-grasp fold RimK-type domain-containing protein</fullName>
    </recommendedName>
</protein>
<keyword evidence="2" id="KW-1185">Reference proteome</keyword>
<proteinExistence type="predicted"/>
<dbReference type="Proteomes" id="UP000479938">
    <property type="component" value="Unassembled WGS sequence"/>
</dbReference>
<reference evidence="1 2" key="1">
    <citation type="submission" date="2020-02" db="EMBL/GenBank/DDBJ databases">
        <authorList>
            <person name="Criscuolo A."/>
        </authorList>
    </citation>
    <scope>NUCLEOTIDE SEQUENCE [LARGE SCALE GENOMIC DNA]</scope>
    <source>
        <strain evidence="1">CIP105534</strain>
    </source>
</reference>
<dbReference type="RefSeq" id="WP_173971221.1">
    <property type="nucleotide sequence ID" value="NZ_CADCSU010000099.1"/>
</dbReference>
<evidence type="ECO:0000313" key="1">
    <source>
        <dbReference type="EMBL" id="CAA9199503.1"/>
    </source>
</evidence>
<dbReference type="AlphaFoldDB" id="A0A6J4GK01"/>
<accession>A0A6J4GK01</accession>
<organism evidence="1 2">
    <name type="scientific">Flavobacterium bizetiae</name>
    <dbReference type="NCBI Taxonomy" id="2704140"/>
    <lineage>
        <taxon>Bacteria</taxon>
        <taxon>Pseudomonadati</taxon>
        <taxon>Bacteroidota</taxon>
        <taxon>Flavobacteriia</taxon>
        <taxon>Flavobacteriales</taxon>
        <taxon>Flavobacteriaceae</taxon>
        <taxon>Flavobacterium</taxon>
    </lineage>
</organism>
<gene>
    <name evidence="1" type="ORF">FLA105534_02647</name>
</gene>
<dbReference type="SUPFAM" id="SSF56059">
    <property type="entry name" value="Glutathione synthetase ATP-binding domain-like"/>
    <property type="match status" value="1"/>
</dbReference>
<dbReference type="EMBL" id="CADCSU010000099">
    <property type="protein sequence ID" value="CAA9199503.1"/>
    <property type="molecule type" value="Genomic_DNA"/>
</dbReference>
<name>A0A6J4GK01_9FLAO</name>
<sequence length="261" mass="29700">MKQDYNRIALVGIEQEEYDIIKAQYSGHIIWHQSIPKIVVKDEVLYMEKSNGIGMLPVDKVVYYGIYDNDFDFISGLAIWGGACYPNAAAMLDCRFKIPCLVKALAHSKFSAPRGFISAGTSVNVGNDTVAKWGNWHCGENKHRFTGEWESEFTATTEPYYEGEAVRIMIIGNVYWQIKLEGDSWLKSIHPDNAGFMDVDSELLADTLHIKNILQMDMIGNDYIVAKDGSKYLLEVNHIPNITRFEEVRQVYLSTVIDWIN</sequence>
<evidence type="ECO:0000313" key="2">
    <source>
        <dbReference type="Proteomes" id="UP000479938"/>
    </source>
</evidence>
<evidence type="ECO:0008006" key="3">
    <source>
        <dbReference type="Google" id="ProtNLM"/>
    </source>
</evidence>